<dbReference type="CDD" id="cd00009">
    <property type="entry name" value="AAA"/>
    <property type="match status" value="1"/>
</dbReference>
<dbReference type="CDD" id="cd06571">
    <property type="entry name" value="Bac_DnaA_C"/>
    <property type="match status" value="1"/>
</dbReference>
<feature type="domain" description="AAA+ ATPase" evidence="12">
    <location>
        <begin position="143"/>
        <end position="274"/>
    </location>
</feature>
<sequence>MREELQSNYDTRAASLWKNILEILKSKISETSFRTWFSPTKGVSLLEDRIIVEAPNPFWIEWIEEHYLSVINETVKGLGLNIEVVFRPAHKKDPEKKKKSSPIIYTPGPRLNRRYTFESFVTGKSNEFAYAACVAVAKSPARQYNPLFIYGGVGLGKTHLLQAIGNYLYEKRKNLNIYYTSAETFMNELINAIQKRKTVDFKLKMRKIDVLLLDDVQFLADKEMLQEEIFHTFNSLYDADKQIVMTSDRPPKHIYSLEERLVSRFQWGLVVDIKPPELETRIAITKRKMMEERLYLPEDVVLFIAKNIRSNVREIEGALRRLKAYISITEADINLDIAKDVLHDLIKSEERVTIEEIVDAVAKEFGITSKILRSKTRKKEVALARQIAMYLARNIVGMSLKGIGTFFGGRDHSTVIHSIEKIEEMRTNPKISTVLRRIEARLKKL</sequence>
<feature type="region of interest" description="Domain IV, binds dsDNA" evidence="8">
    <location>
        <begin position="327"/>
        <end position="445"/>
    </location>
</feature>
<dbReference type="InterPro" id="IPR018312">
    <property type="entry name" value="Chromosome_initiator_DnaA_CS"/>
</dbReference>
<dbReference type="SMART" id="SM00382">
    <property type="entry name" value="AAA"/>
    <property type="match status" value="1"/>
</dbReference>
<evidence type="ECO:0000259" key="12">
    <source>
        <dbReference type="SMART" id="SM00382"/>
    </source>
</evidence>
<dbReference type="Pfam" id="PF11638">
    <property type="entry name" value="DnaA_N"/>
    <property type="match status" value="1"/>
</dbReference>
<dbReference type="GO" id="GO:0005524">
    <property type="term" value="F:ATP binding"/>
    <property type="evidence" value="ECO:0007669"/>
    <property type="project" value="UniProtKB-UniRule"/>
</dbReference>
<dbReference type="GO" id="GO:0006270">
    <property type="term" value="P:DNA replication initiation"/>
    <property type="evidence" value="ECO:0007669"/>
    <property type="project" value="UniProtKB-UniRule"/>
</dbReference>
<feature type="binding site" evidence="8">
    <location>
        <position position="156"/>
    </location>
    <ligand>
        <name>ATP</name>
        <dbReference type="ChEBI" id="CHEBI:30616"/>
    </ligand>
</feature>
<evidence type="ECO:0000256" key="2">
    <source>
        <dbReference type="ARBA" id="ARBA00022490"/>
    </source>
</evidence>
<evidence type="ECO:0000256" key="8">
    <source>
        <dbReference type="HAMAP-Rule" id="MF_00377"/>
    </source>
</evidence>
<evidence type="ECO:0000256" key="10">
    <source>
        <dbReference type="RuleBase" id="RU000577"/>
    </source>
</evidence>
<keyword evidence="4 8" id="KW-0547">Nucleotide-binding</keyword>
<dbReference type="InterPro" id="IPR027417">
    <property type="entry name" value="P-loop_NTPase"/>
</dbReference>
<evidence type="ECO:0000256" key="5">
    <source>
        <dbReference type="ARBA" id="ARBA00022840"/>
    </source>
</evidence>
<dbReference type="Gene3D" id="3.40.50.300">
    <property type="entry name" value="P-loop containing nucleotide triphosphate hydrolases"/>
    <property type="match status" value="1"/>
</dbReference>
<evidence type="ECO:0000256" key="4">
    <source>
        <dbReference type="ARBA" id="ARBA00022741"/>
    </source>
</evidence>
<evidence type="ECO:0000256" key="1">
    <source>
        <dbReference type="ARBA" id="ARBA00006583"/>
    </source>
</evidence>
<dbReference type="Gene3D" id="1.10.8.60">
    <property type="match status" value="1"/>
</dbReference>
<dbReference type="InterPro" id="IPR001957">
    <property type="entry name" value="Chromosome_initiator_DnaA"/>
</dbReference>
<dbReference type="InterPro" id="IPR013317">
    <property type="entry name" value="DnaA_dom"/>
</dbReference>
<dbReference type="SMART" id="SM00760">
    <property type="entry name" value="Bac_DnaA_C"/>
    <property type="match status" value="1"/>
</dbReference>
<feature type="domain" description="Chromosomal replication initiator DnaA C-terminal" evidence="13">
    <location>
        <begin position="353"/>
        <end position="422"/>
    </location>
</feature>
<dbReference type="EMBL" id="DRTV01000095">
    <property type="protein sequence ID" value="HHF58027.1"/>
    <property type="molecule type" value="Genomic_DNA"/>
</dbReference>
<dbReference type="GO" id="GO:0006275">
    <property type="term" value="P:regulation of DNA replication"/>
    <property type="evidence" value="ECO:0007669"/>
    <property type="project" value="UniProtKB-UniRule"/>
</dbReference>
<dbReference type="Pfam" id="PF00308">
    <property type="entry name" value="Bac_DnaA"/>
    <property type="match status" value="1"/>
</dbReference>
<dbReference type="AlphaFoldDB" id="A0A7C5I4D0"/>
<evidence type="ECO:0000256" key="9">
    <source>
        <dbReference type="NCBIfam" id="TIGR00362"/>
    </source>
</evidence>
<dbReference type="PANTHER" id="PTHR30050:SF2">
    <property type="entry name" value="CHROMOSOMAL REPLICATION INITIATOR PROTEIN DNAA"/>
    <property type="match status" value="1"/>
</dbReference>
<keyword evidence="2 8" id="KW-0963">Cytoplasm</keyword>
<feature type="binding site" evidence="8">
    <location>
        <position position="158"/>
    </location>
    <ligand>
        <name>ATP</name>
        <dbReference type="ChEBI" id="CHEBI:30616"/>
    </ligand>
</feature>
<accession>A0A7C5I4D0</accession>
<keyword evidence="5 8" id="KW-0067">ATP-binding</keyword>
<keyword evidence="7 8" id="KW-0238">DNA-binding</keyword>
<dbReference type="Pfam" id="PF08299">
    <property type="entry name" value="Bac_DnaA_C"/>
    <property type="match status" value="1"/>
</dbReference>
<dbReference type="PANTHER" id="PTHR30050">
    <property type="entry name" value="CHROMOSOMAL REPLICATION INITIATOR PROTEIN DNAA"/>
    <property type="match status" value="1"/>
</dbReference>
<comment type="caution">
    <text evidence="14">The sequence shown here is derived from an EMBL/GenBank/DDBJ whole genome shotgun (WGS) entry which is preliminary data.</text>
</comment>
<comment type="function">
    <text evidence="8 10">Plays an essential role in the initiation and regulation of chromosomal replication. ATP-DnaA binds to the origin of replication (oriC) to initiate formation of the DNA replication initiation complex once per cell cycle. Binds the DnaA box (a 9 base pair repeat at the origin) and separates the double-stranded (ds)DNA. Forms a right-handed helical filament on oriC DNA; dsDNA binds to the exterior of the filament while single-stranded (ss)DNA is stabiized in the filament's interior. The ATP-DnaA-oriC complex binds and stabilizes one strand of the AT-rich DNA unwinding element (DUE), permitting loading of DNA polymerase. After initiation quickly degrades to an ADP-DnaA complex that is not apt for DNA replication. Binds acidic phospholipids.</text>
</comment>
<feature type="binding site" evidence="8">
    <location>
        <position position="157"/>
    </location>
    <ligand>
        <name>ATP</name>
        <dbReference type="ChEBI" id="CHEBI:30616"/>
    </ligand>
</feature>
<dbReference type="SUPFAM" id="SSF48295">
    <property type="entry name" value="TrpR-like"/>
    <property type="match status" value="1"/>
</dbReference>
<dbReference type="InterPro" id="IPR020591">
    <property type="entry name" value="Chromosome_initiator_DnaA-like"/>
</dbReference>
<dbReference type="GO" id="GO:0005737">
    <property type="term" value="C:cytoplasm"/>
    <property type="evidence" value="ECO:0007669"/>
    <property type="project" value="UniProtKB-SubCell"/>
</dbReference>
<proteinExistence type="inferred from homology"/>
<comment type="subcellular location">
    <subcellularLocation>
        <location evidence="8">Cytoplasm</location>
    </subcellularLocation>
</comment>
<dbReference type="GO" id="GO:0003688">
    <property type="term" value="F:DNA replication origin binding"/>
    <property type="evidence" value="ECO:0007669"/>
    <property type="project" value="UniProtKB-UniRule"/>
</dbReference>
<dbReference type="InterPro" id="IPR013159">
    <property type="entry name" value="DnaA_C"/>
</dbReference>
<evidence type="ECO:0000256" key="7">
    <source>
        <dbReference type="ARBA" id="ARBA00023125"/>
    </source>
</evidence>
<feature type="region of interest" description="Domain III, AAA+ region" evidence="8">
    <location>
        <begin position="110"/>
        <end position="326"/>
    </location>
</feature>
<dbReference type="Proteomes" id="UP000886014">
    <property type="component" value="Unassembled WGS sequence"/>
</dbReference>
<comment type="subunit">
    <text evidence="8">Oligomerizes as a right-handed, spiral filament on DNA at oriC.</text>
</comment>
<evidence type="ECO:0000256" key="6">
    <source>
        <dbReference type="ARBA" id="ARBA00023121"/>
    </source>
</evidence>
<comment type="caution">
    <text evidence="8">Lacks conserved residue(s) required for the propagation of feature annotation.</text>
</comment>
<name>A0A7C5I4D0_UNCW3</name>
<dbReference type="NCBIfam" id="TIGR00362">
    <property type="entry name" value="DnaA"/>
    <property type="match status" value="1"/>
</dbReference>
<dbReference type="InterPro" id="IPR024633">
    <property type="entry name" value="DnaA_N_dom"/>
</dbReference>
<dbReference type="FunFam" id="3.40.50.300:FF:000668">
    <property type="entry name" value="Chromosomal replication initiator protein DnaA"/>
    <property type="match status" value="1"/>
</dbReference>
<dbReference type="GO" id="GO:0008289">
    <property type="term" value="F:lipid binding"/>
    <property type="evidence" value="ECO:0007669"/>
    <property type="project" value="UniProtKB-KW"/>
</dbReference>
<comment type="domain">
    <text evidence="8">Domain I is involved in oligomerization and binding regulators, domain II is flexibile and of varying length in different bacteria, domain III forms the AAA+ region, while domain IV binds dsDNA.</text>
</comment>
<organism evidence="14">
    <name type="scientific">candidate division WOR-3 bacterium</name>
    <dbReference type="NCBI Taxonomy" id="2052148"/>
    <lineage>
        <taxon>Bacteria</taxon>
        <taxon>Bacteria division WOR-3</taxon>
    </lineage>
</organism>
<dbReference type="PROSITE" id="PS01008">
    <property type="entry name" value="DNAA"/>
    <property type="match status" value="1"/>
</dbReference>
<feature type="region of interest" description="Domain I, interacts with DnaA modulators" evidence="8">
    <location>
        <begin position="1"/>
        <end position="94"/>
    </location>
</feature>
<keyword evidence="3 8" id="KW-0235">DNA replication</keyword>
<keyword evidence="6 8" id="KW-0446">Lipid-binding</keyword>
<gene>
    <name evidence="8 14" type="primary">dnaA</name>
    <name evidence="14" type="ORF">ENL41_01220</name>
</gene>
<dbReference type="InterPro" id="IPR010921">
    <property type="entry name" value="Trp_repressor/repl_initiator"/>
</dbReference>
<dbReference type="SUPFAM" id="SSF52540">
    <property type="entry name" value="P-loop containing nucleoside triphosphate hydrolases"/>
    <property type="match status" value="1"/>
</dbReference>
<comment type="similarity">
    <text evidence="1 8 11">Belongs to the DnaA family.</text>
</comment>
<dbReference type="InterPro" id="IPR003593">
    <property type="entry name" value="AAA+_ATPase"/>
</dbReference>
<dbReference type="PRINTS" id="PR00051">
    <property type="entry name" value="DNAA"/>
</dbReference>
<dbReference type="Gene3D" id="1.10.1750.10">
    <property type="match status" value="1"/>
</dbReference>
<evidence type="ECO:0000256" key="11">
    <source>
        <dbReference type="RuleBase" id="RU004227"/>
    </source>
</evidence>
<reference evidence="14" key="1">
    <citation type="journal article" date="2020" name="mSystems">
        <title>Genome- and Community-Level Interaction Insights into Carbon Utilization and Element Cycling Functions of Hydrothermarchaeota in Hydrothermal Sediment.</title>
        <authorList>
            <person name="Zhou Z."/>
            <person name="Liu Y."/>
            <person name="Xu W."/>
            <person name="Pan J."/>
            <person name="Luo Z.H."/>
            <person name="Li M."/>
        </authorList>
    </citation>
    <scope>NUCLEOTIDE SEQUENCE [LARGE SCALE GENOMIC DNA]</scope>
    <source>
        <strain evidence="14">HyVt-94</strain>
    </source>
</reference>
<dbReference type="GO" id="GO:0005886">
    <property type="term" value="C:plasma membrane"/>
    <property type="evidence" value="ECO:0007669"/>
    <property type="project" value="TreeGrafter"/>
</dbReference>
<protein>
    <recommendedName>
        <fullName evidence="8 9">Chromosomal replication initiator protein DnaA</fullName>
    </recommendedName>
</protein>
<evidence type="ECO:0000259" key="13">
    <source>
        <dbReference type="SMART" id="SM00760"/>
    </source>
</evidence>
<dbReference type="HAMAP" id="MF_00377">
    <property type="entry name" value="DnaA_bact"/>
    <property type="match status" value="1"/>
</dbReference>
<dbReference type="Gene3D" id="3.30.300.180">
    <property type="match status" value="1"/>
</dbReference>
<evidence type="ECO:0000313" key="14">
    <source>
        <dbReference type="EMBL" id="HHF58027.1"/>
    </source>
</evidence>
<evidence type="ECO:0000256" key="3">
    <source>
        <dbReference type="ARBA" id="ARBA00022705"/>
    </source>
</evidence>
<feature type="binding site" evidence="8">
    <location>
        <position position="154"/>
    </location>
    <ligand>
        <name>ATP</name>
        <dbReference type="ChEBI" id="CHEBI:30616"/>
    </ligand>
</feature>
<dbReference type="InterPro" id="IPR038454">
    <property type="entry name" value="DnaA_N_sf"/>
</dbReference>